<dbReference type="SUPFAM" id="SSF54001">
    <property type="entry name" value="Cysteine proteinases"/>
    <property type="match status" value="1"/>
</dbReference>
<feature type="compositionally biased region" description="Acidic residues" evidence="10">
    <location>
        <begin position="28"/>
        <end position="38"/>
    </location>
</feature>
<evidence type="ECO:0000256" key="8">
    <source>
        <dbReference type="ARBA" id="ARBA00023242"/>
    </source>
</evidence>
<evidence type="ECO:0000256" key="6">
    <source>
        <dbReference type="ARBA" id="ARBA00022833"/>
    </source>
</evidence>
<dbReference type="Gene3D" id="3.30.40.10">
    <property type="entry name" value="Zinc/RING finger domain, C3HC4 (zinc finger)"/>
    <property type="match status" value="1"/>
</dbReference>
<keyword evidence="6" id="KW-0862">Zinc</keyword>
<dbReference type="Proteomes" id="UP001314263">
    <property type="component" value="Unassembled WGS sequence"/>
</dbReference>
<keyword evidence="5 9" id="KW-0863">Zinc-finger</keyword>
<keyword evidence="4" id="KW-0747">Spliceosome</keyword>
<dbReference type="Gene3D" id="3.90.70.10">
    <property type="entry name" value="Cysteine proteinases"/>
    <property type="match status" value="1"/>
</dbReference>
<dbReference type="PANTHER" id="PTHR21646:SF16">
    <property type="entry name" value="U4_U6.U5 TRI-SNRNP-ASSOCIATED PROTEIN 2"/>
    <property type="match status" value="1"/>
</dbReference>
<evidence type="ECO:0000256" key="10">
    <source>
        <dbReference type="SAM" id="MobiDB-lite"/>
    </source>
</evidence>
<keyword evidence="3" id="KW-0479">Metal-binding</keyword>
<dbReference type="Pfam" id="PF02148">
    <property type="entry name" value="zf-UBP"/>
    <property type="match status" value="1"/>
</dbReference>
<feature type="domain" description="USP" evidence="11">
    <location>
        <begin position="161"/>
        <end position="490"/>
    </location>
</feature>
<evidence type="ECO:0000256" key="9">
    <source>
        <dbReference type="PROSITE-ProRule" id="PRU00502"/>
    </source>
</evidence>
<dbReference type="InterPro" id="IPR038765">
    <property type="entry name" value="Papain-like_cys_pep_sf"/>
</dbReference>
<sequence>MKRSVDDDHNGITNGQPSEASNKKAKVDEDEVDDDDDLPLYAPSRLSSQKRHGKDCPYLDTVSRQALDFDFEARCSVCGSYYQGRGQHTHAFTHALETGHHMFMKLEDGRVYCLPDGYEVEDRSLDPIRYVLNPTFAPDKIPELDSDSRWMRALDGSEYMPGLVGLNNMSANDYVNVIALCRVLPLRNFFILPQNYSSCKSLLVHRFGALLRKAWNPRQFKGQVSPHEFMQQVMAASAKKFTIEKKADPLEFLSWLLNTIHADLTGGKRKKPSIISKCFQASHSTPLLLCIQGELEITTEAGTGRAAQPGPGGQLGDHVERMPFLMLALDLPPAPLYKDVLEKDIIPQIPIFELLHKFDGSRVHDDIKTGRRRYRLTRLPSYLVLHFKRFTKNNFFWEKNPTIVNFPVRNLELRDVIPIPQGKDGKPAPSKYDLVANILHEGKAGEGAYRAHIHRKSEDAWYEVDDLRVTDILSQMVALSEAYMQIYELKQVH</sequence>
<dbReference type="InterPro" id="IPR001607">
    <property type="entry name" value="Znf_UBP"/>
</dbReference>
<feature type="region of interest" description="Disordered" evidence="10">
    <location>
        <begin position="1"/>
        <end position="55"/>
    </location>
</feature>
<dbReference type="CDD" id="cd02669">
    <property type="entry name" value="Peptidase_C19M"/>
    <property type="match status" value="1"/>
</dbReference>
<dbReference type="InterPro" id="IPR001394">
    <property type="entry name" value="Peptidase_C19_UCH"/>
</dbReference>
<dbReference type="PROSITE" id="PS50235">
    <property type="entry name" value="USP_3"/>
    <property type="match status" value="1"/>
</dbReference>
<evidence type="ECO:0000256" key="3">
    <source>
        <dbReference type="ARBA" id="ARBA00022723"/>
    </source>
</evidence>
<proteinExistence type="predicted"/>
<dbReference type="GO" id="GO:0005681">
    <property type="term" value="C:spliceosomal complex"/>
    <property type="evidence" value="ECO:0007669"/>
    <property type="project" value="UniProtKB-KW"/>
</dbReference>
<name>A0AAV1IBU2_9CHLO</name>
<evidence type="ECO:0000256" key="2">
    <source>
        <dbReference type="ARBA" id="ARBA00022664"/>
    </source>
</evidence>
<dbReference type="GO" id="GO:0008270">
    <property type="term" value="F:zinc ion binding"/>
    <property type="evidence" value="ECO:0007669"/>
    <property type="project" value="UniProtKB-KW"/>
</dbReference>
<evidence type="ECO:0000313" key="14">
    <source>
        <dbReference type="Proteomes" id="UP001314263"/>
    </source>
</evidence>
<keyword evidence="2" id="KW-0507">mRNA processing</keyword>
<feature type="domain" description="UBP-type" evidence="12">
    <location>
        <begin position="24"/>
        <end position="139"/>
    </location>
</feature>
<dbReference type="PANTHER" id="PTHR21646">
    <property type="entry name" value="UBIQUITIN CARBOXYL-TERMINAL HYDROLASE"/>
    <property type="match status" value="1"/>
</dbReference>
<dbReference type="GO" id="GO:0016579">
    <property type="term" value="P:protein deubiquitination"/>
    <property type="evidence" value="ECO:0007669"/>
    <property type="project" value="InterPro"/>
</dbReference>
<evidence type="ECO:0000256" key="5">
    <source>
        <dbReference type="ARBA" id="ARBA00022771"/>
    </source>
</evidence>
<protein>
    <submittedName>
        <fullName evidence="13">Uncharacterized protein</fullName>
    </submittedName>
</protein>
<evidence type="ECO:0000256" key="7">
    <source>
        <dbReference type="ARBA" id="ARBA00023187"/>
    </source>
</evidence>
<dbReference type="GO" id="GO:0004843">
    <property type="term" value="F:cysteine-type deubiquitinase activity"/>
    <property type="evidence" value="ECO:0007669"/>
    <property type="project" value="InterPro"/>
</dbReference>
<gene>
    <name evidence="13" type="ORF">CVIRNUC_007381</name>
</gene>
<dbReference type="InterPro" id="IPR050185">
    <property type="entry name" value="Ub_carboxyl-term_hydrolase"/>
</dbReference>
<dbReference type="AlphaFoldDB" id="A0AAV1IBU2"/>
<comment type="caution">
    <text evidence="13">The sequence shown here is derived from an EMBL/GenBank/DDBJ whole genome shotgun (WGS) entry which is preliminary data.</text>
</comment>
<keyword evidence="14" id="KW-1185">Reference proteome</keyword>
<evidence type="ECO:0000313" key="13">
    <source>
        <dbReference type="EMBL" id="CAK0784177.1"/>
    </source>
</evidence>
<dbReference type="PROSITE" id="PS50271">
    <property type="entry name" value="ZF_UBP"/>
    <property type="match status" value="1"/>
</dbReference>
<keyword evidence="8" id="KW-0539">Nucleus</keyword>
<dbReference type="SMART" id="SM00290">
    <property type="entry name" value="ZnF_UBP"/>
    <property type="match status" value="1"/>
</dbReference>
<evidence type="ECO:0000256" key="4">
    <source>
        <dbReference type="ARBA" id="ARBA00022728"/>
    </source>
</evidence>
<evidence type="ECO:0000256" key="1">
    <source>
        <dbReference type="ARBA" id="ARBA00004123"/>
    </source>
</evidence>
<dbReference type="InterPro" id="IPR028889">
    <property type="entry name" value="USP"/>
</dbReference>
<dbReference type="SUPFAM" id="SSF57850">
    <property type="entry name" value="RING/U-box"/>
    <property type="match status" value="1"/>
</dbReference>
<accession>A0AAV1IBU2</accession>
<dbReference type="InterPro" id="IPR033809">
    <property type="entry name" value="USP39"/>
</dbReference>
<evidence type="ECO:0000259" key="12">
    <source>
        <dbReference type="PROSITE" id="PS50271"/>
    </source>
</evidence>
<dbReference type="GO" id="GO:0000245">
    <property type="term" value="P:spliceosomal complex assembly"/>
    <property type="evidence" value="ECO:0007669"/>
    <property type="project" value="InterPro"/>
</dbReference>
<dbReference type="InterPro" id="IPR013083">
    <property type="entry name" value="Znf_RING/FYVE/PHD"/>
</dbReference>
<feature type="compositionally biased region" description="Basic and acidic residues" evidence="10">
    <location>
        <begin position="1"/>
        <end position="10"/>
    </location>
</feature>
<keyword evidence="7" id="KW-0508">mRNA splicing</keyword>
<evidence type="ECO:0000259" key="11">
    <source>
        <dbReference type="PROSITE" id="PS50235"/>
    </source>
</evidence>
<dbReference type="EMBL" id="CAUYUE010000010">
    <property type="protein sequence ID" value="CAK0784177.1"/>
    <property type="molecule type" value="Genomic_DNA"/>
</dbReference>
<dbReference type="Pfam" id="PF00443">
    <property type="entry name" value="UCH"/>
    <property type="match status" value="1"/>
</dbReference>
<organism evidence="13 14">
    <name type="scientific">Coccomyxa viridis</name>
    <dbReference type="NCBI Taxonomy" id="1274662"/>
    <lineage>
        <taxon>Eukaryota</taxon>
        <taxon>Viridiplantae</taxon>
        <taxon>Chlorophyta</taxon>
        <taxon>core chlorophytes</taxon>
        <taxon>Trebouxiophyceae</taxon>
        <taxon>Trebouxiophyceae incertae sedis</taxon>
        <taxon>Coccomyxaceae</taxon>
        <taxon>Coccomyxa</taxon>
    </lineage>
</organism>
<feature type="compositionally biased region" description="Polar residues" evidence="10">
    <location>
        <begin position="11"/>
        <end position="20"/>
    </location>
</feature>
<reference evidence="13 14" key="1">
    <citation type="submission" date="2023-10" db="EMBL/GenBank/DDBJ databases">
        <authorList>
            <person name="Maclean D."/>
            <person name="Macfadyen A."/>
        </authorList>
    </citation>
    <scope>NUCLEOTIDE SEQUENCE [LARGE SCALE GENOMIC DNA]</scope>
</reference>
<comment type="subcellular location">
    <subcellularLocation>
        <location evidence="1">Nucleus</location>
    </subcellularLocation>
</comment>